<reference evidence="6 7" key="1">
    <citation type="submission" date="2023-07" db="EMBL/GenBank/DDBJ databases">
        <title>Sorghum-associated microbial communities from plants grown in Nebraska, USA.</title>
        <authorList>
            <person name="Schachtman D."/>
        </authorList>
    </citation>
    <scope>NUCLEOTIDE SEQUENCE [LARGE SCALE GENOMIC DNA]</scope>
    <source>
        <strain evidence="6 7">BE308</strain>
    </source>
</reference>
<dbReference type="RefSeq" id="WP_310342145.1">
    <property type="nucleotide sequence ID" value="NZ_JAVDXO010000004.1"/>
</dbReference>
<evidence type="ECO:0000256" key="1">
    <source>
        <dbReference type="ARBA" id="ARBA00004196"/>
    </source>
</evidence>
<protein>
    <submittedName>
        <fullName evidence="6">Inositol transport system substrate-binding protein</fullName>
    </submittedName>
</protein>
<organism evidence="6 7">
    <name type="scientific">Rhodoferax saidenbachensis</name>
    <dbReference type="NCBI Taxonomy" id="1484693"/>
    <lineage>
        <taxon>Bacteria</taxon>
        <taxon>Pseudomonadati</taxon>
        <taxon>Pseudomonadota</taxon>
        <taxon>Betaproteobacteria</taxon>
        <taxon>Burkholderiales</taxon>
        <taxon>Comamonadaceae</taxon>
        <taxon>Rhodoferax</taxon>
    </lineage>
</organism>
<evidence type="ECO:0000313" key="7">
    <source>
        <dbReference type="Proteomes" id="UP001268089"/>
    </source>
</evidence>
<feature type="domain" description="Periplasmic binding protein" evidence="5">
    <location>
        <begin position="33"/>
        <end position="287"/>
    </location>
</feature>
<evidence type="ECO:0000313" key="6">
    <source>
        <dbReference type="EMBL" id="MDR7306708.1"/>
    </source>
</evidence>
<comment type="subcellular location">
    <subcellularLocation>
        <location evidence="1">Cell envelope</location>
    </subcellularLocation>
</comment>
<name>A0ABU1ZMW1_9BURK</name>
<evidence type="ECO:0000256" key="3">
    <source>
        <dbReference type="ARBA" id="ARBA00022729"/>
    </source>
</evidence>
<evidence type="ECO:0000259" key="5">
    <source>
        <dbReference type="Pfam" id="PF13407"/>
    </source>
</evidence>
<accession>A0ABU1ZMW1</accession>
<evidence type="ECO:0000256" key="2">
    <source>
        <dbReference type="ARBA" id="ARBA00007639"/>
    </source>
</evidence>
<dbReference type="InterPro" id="IPR025997">
    <property type="entry name" value="SBP_2_dom"/>
</dbReference>
<dbReference type="InterPro" id="IPR028082">
    <property type="entry name" value="Peripla_BP_I"/>
</dbReference>
<comment type="similarity">
    <text evidence="2">Belongs to the bacterial solute-binding protein 2 family.</text>
</comment>
<dbReference type="Proteomes" id="UP001268089">
    <property type="component" value="Unassembled WGS sequence"/>
</dbReference>
<dbReference type="Pfam" id="PF13407">
    <property type="entry name" value="Peripla_BP_4"/>
    <property type="match status" value="1"/>
</dbReference>
<dbReference type="Gene3D" id="3.40.50.2300">
    <property type="match status" value="2"/>
</dbReference>
<dbReference type="PANTHER" id="PTHR46847:SF1">
    <property type="entry name" value="D-ALLOSE-BINDING PERIPLASMIC PROTEIN-RELATED"/>
    <property type="match status" value="1"/>
</dbReference>
<feature type="signal peptide" evidence="4">
    <location>
        <begin position="1"/>
        <end position="22"/>
    </location>
</feature>
<keyword evidence="3 4" id="KW-0732">Signal</keyword>
<comment type="caution">
    <text evidence="6">The sequence shown here is derived from an EMBL/GenBank/DDBJ whole genome shotgun (WGS) entry which is preliminary data.</text>
</comment>
<sequence length="313" mass="33582">MKHIRARALLALALTAPFAAQAQKIGLAMSEVDAFLSLLKNGVQVASARVGASVVMENAQTDKVTQLNQIQSLIAQKVDALIVVPVDTSATQRITSMAMNAGIPLIYVNRKPADFEQLPSGAAFVGSDEKVSGTLQAREVCRLMNGRGHVLVLMGDLSNEAARTRTQDVEDVLGTGLCSGIKVLDKRIGNWSRDRARMITTNILAAAKLSGKRFDAIIANNDEMALGAIAALKAAQQWTPEFIVGGIDATPDALQSMREGELKVTVFQNAEAQGGRAVEAALRLIRQQPVQRFVDVPFELVTPPSLPKYLAKN</sequence>
<dbReference type="EMBL" id="JAVDXO010000004">
    <property type="protein sequence ID" value="MDR7306708.1"/>
    <property type="molecule type" value="Genomic_DNA"/>
</dbReference>
<keyword evidence="7" id="KW-1185">Reference proteome</keyword>
<feature type="chain" id="PRO_5045212962" evidence="4">
    <location>
        <begin position="23"/>
        <end position="313"/>
    </location>
</feature>
<evidence type="ECO:0000256" key="4">
    <source>
        <dbReference type="SAM" id="SignalP"/>
    </source>
</evidence>
<proteinExistence type="inferred from homology"/>
<dbReference type="SUPFAM" id="SSF53822">
    <property type="entry name" value="Periplasmic binding protein-like I"/>
    <property type="match status" value="1"/>
</dbReference>
<gene>
    <name evidence="6" type="ORF">J2X15_001994</name>
</gene>
<dbReference type="PANTHER" id="PTHR46847">
    <property type="entry name" value="D-ALLOSE-BINDING PERIPLASMIC PROTEIN-RELATED"/>
    <property type="match status" value="1"/>
</dbReference>